<dbReference type="WBParaSite" id="scaffold48617_cov463.g24845">
    <property type="protein sequence ID" value="scaffold48617_cov463.g24845"/>
    <property type="gene ID" value="scaffold48617_cov463.g24845"/>
</dbReference>
<keyword evidence="1" id="KW-0175">Coiled coil</keyword>
<protein>
    <submittedName>
        <fullName evidence="3">Uncharacterized protein</fullName>
    </submittedName>
</protein>
<sequence>EKKIVIQQQKANAEKAAELEKQEADLKAEKEKLKKNKKQVD</sequence>
<evidence type="ECO:0000313" key="2">
    <source>
        <dbReference type="Proteomes" id="UP000887561"/>
    </source>
</evidence>
<organism evidence="2 3">
    <name type="scientific">Meloidogyne javanica</name>
    <name type="common">Root-knot nematode worm</name>
    <dbReference type="NCBI Taxonomy" id="6303"/>
    <lineage>
        <taxon>Eukaryota</taxon>
        <taxon>Metazoa</taxon>
        <taxon>Ecdysozoa</taxon>
        <taxon>Nematoda</taxon>
        <taxon>Chromadorea</taxon>
        <taxon>Rhabditida</taxon>
        <taxon>Tylenchina</taxon>
        <taxon>Tylenchomorpha</taxon>
        <taxon>Tylenchoidea</taxon>
        <taxon>Meloidogynidae</taxon>
        <taxon>Meloidogyninae</taxon>
        <taxon>Meloidogyne</taxon>
        <taxon>Meloidogyne incognita group</taxon>
    </lineage>
</organism>
<accession>A0A915MQ37</accession>
<keyword evidence="2" id="KW-1185">Reference proteome</keyword>
<feature type="coiled-coil region" evidence="1">
    <location>
        <begin position="9"/>
        <end position="39"/>
    </location>
</feature>
<reference evidence="3" key="1">
    <citation type="submission" date="2022-11" db="UniProtKB">
        <authorList>
            <consortium name="WormBaseParasite"/>
        </authorList>
    </citation>
    <scope>IDENTIFICATION</scope>
</reference>
<dbReference type="Proteomes" id="UP000887561">
    <property type="component" value="Unplaced"/>
</dbReference>
<name>A0A915MQ37_MELJA</name>
<proteinExistence type="predicted"/>
<evidence type="ECO:0000313" key="3">
    <source>
        <dbReference type="WBParaSite" id="scaffold48617_cov463.g24845"/>
    </source>
</evidence>
<evidence type="ECO:0000256" key="1">
    <source>
        <dbReference type="SAM" id="Coils"/>
    </source>
</evidence>
<dbReference type="AlphaFoldDB" id="A0A915MQ37"/>